<accession>A0ABR2J2Z2</accession>
<comment type="caution">
    <text evidence="2">The sequence shown here is derived from an EMBL/GenBank/DDBJ whole genome shotgun (WGS) entry which is preliminary data.</text>
</comment>
<evidence type="ECO:0000313" key="2">
    <source>
        <dbReference type="EMBL" id="KAK8872255.1"/>
    </source>
</evidence>
<feature type="region of interest" description="Disordered" evidence="1">
    <location>
        <begin position="1"/>
        <end position="23"/>
    </location>
</feature>
<evidence type="ECO:0000313" key="3">
    <source>
        <dbReference type="Proteomes" id="UP001390339"/>
    </source>
</evidence>
<proteinExistence type="predicted"/>
<reference evidence="2 3" key="1">
    <citation type="journal article" date="2024" name="IMA Fungus">
        <title>Apiospora arundinis, a panoply of carbohydrate-active enzymes and secondary metabolites.</title>
        <authorList>
            <person name="Sorensen T."/>
            <person name="Petersen C."/>
            <person name="Muurmann A.T."/>
            <person name="Christiansen J.V."/>
            <person name="Brundto M.L."/>
            <person name="Overgaard C.K."/>
            <person name="Boysen A.T."/>
            <person name="Wollenberg R.D."/>
            <person name="Larsen T.O."/>
            <person name="Sorensen J.L."/>
            <person name="Nielsen K.L."/>
            <person name="Sondergaard T.E."/>
        </authorList>
    </citation>
    <scope>NUCLEOTIDE SEQUENCE [LARGE SCALE GENOMIC DNA]</scope>
    <source>
        <strain evidence="2 3">AAU 773</strain>
    </source>
</reference>
<gene>
    <name evidence="2" type="ORF">PGQ11_002769</name>
</gene>
<evidence type="ECO:0000256" key="1">
    <source>
        <dbReference type="SAM" id="MobiDB-lite"/>
    </source>
</evidence>
<dbReference type="Proteomes" id="UP001390339">
    <property type="component" value="Unassembled WGS sequence"/>
</dbReference>
<sequence length="63" mass="6683">MSLILDPESYKTSNPEGNVPARASVEGATALGRPEPSWMSCLSYAASSLRQQLGTSYAFAPGY</sequence>
<name>A0ABR2J2Z2_9PEZI</name>
<protein>
    <submittedName>
        <fullName evidence="2">Uncharacterized protein</fullName>
    </submittedName>
</protein>
<dbReference type="EMBL" id="JAPCWZ010000003">
    <property type="protein sequence ID" value="KAK8872255.1"/>
    <property type="molecule type" value="Genomic_DNA"/>
</dbReference>
<keyword evidence="3" id="KW-1185">Reference proteome</keyword>
<organism evidence="2 3">
    <name type="scientific">Apiospora arundinis</name>
    <dbReference type="NCBI Taxonomy" id="335852"/>
    <lineage>
        <taxon>Eukaryota</taxon>
        <taxon>Fungi</taxon>
        <taxon>Dikarya</taxon>
        <taxon>Ascomycota</taxon>
        <taxon>Pezizomycotina</taxon>
        <taxon>Sordariomycetes</taxon>
        <taxon>Xylariomycetidae</taxon>
        <taxon>Amphisphaeriales</taxon>
        <taxon>Apiosporaceae</taxon>
        <taxon>Apiospora</taxon>
    </lineage>
</organism>